<dbReference type="PANTHER" id="PTHR45138">
    <property type="entry name" value="REGULATORY COMPONENTS OF SENSORY TRANSDUCTION SYSTEM"/>
    <property type="match status" value="1"/>
</dbReference>
<dbReference type="OrthoDB" id="9759607at2"/>
<dbReference type="RefSeq" id="WP_160963670.1">
    <property type="nucleotide sequence ID" value="NZ_WVUD01000053.1"/>
</dbReference>
<dbReference type="InterPro" id="IPR050469">
    <property type="entry name" value="Diguanylate_Cyclase"/>
</dbReference>
<dbReference type="GO" id="GO:0043709">
    <property type="term" value="P:cell adhesion involved in single-species biofilm formation"/>
    <property type="evidence" value="ECO:0007669"/>
    <property type="project" value="TreeGrafter"/>
</dbReference>
<organism evidence="5 6">
    <name type="scientific">Solidesulfovibrio aerotolerans</name>
    <dbReference type="NCBI Taxonomy" id="295255"/>
    <lineage>
        <taxon>Bacteria</taxon>
        <taxon>Pseudomonadati</taxon>
        <taxon>Thermodesulfobacteriota</taxon>
        <taxon>Desulfovibrionia</taxon>
        <taxon>Desulfovibrionales</taxon>
        <taxon>Desulfovibrionaceae</taxon>
        <taxon>Solidesulfovibrio</taxon>
    </lineage>
</organism>
<dbReference type="InterPro" id="IPR029787">
    <property type="entry name" value="Nucleotide_cyclase"/>
</dbReference>
<dbReference type="PROSITE" id="PS50887">
    <property type="entry name" value="GGDEF"/>
    <property type="match status" value="1"/>
</dbReference>
<proteinExistence type="predicted"/>
<dbReference type="PANTHER" id="PTHR45138:SF9">
    <property type="entry name" value="DIGUANYLATE CYCLASE DGCM-RELATED"/>
    <property type="match status" value="1"/>
</dbReference>
<dbReference type="Pfam" id="PF00990">
    <property type="entry name" value="GGDEF"/>
    <property type="match status" value="1"/>
</dbReference>
<dbReference type="GO" id="GO:0005886">
    <property type="term" value="C:plasma membrane"/>
    <property type="evidence" value="ECO:0007669"/>
    <property type="project" value="TreeGrafter"/>
</dbReference>
<keyword evidence="6" id="KW-1185">Reference proteome</keyword>
<dbReference type="SUPFAM" id="SSF55073">
    <property type="entry name" value="Nucleotide cyclase"/>
    <property type="match status" value="1"/>
</dbReference>
<dbReference type="EC" id="2.7.7.65" evidence="1"/>
<accession>A0A7C9NLZ3</accession>
<dbReference type="EMBL" id="WVUD01000053">
    <property type="protein sequence ID" value="MYL85056.1"/>
    <property type="molecule type" value="Genomic_DNA"/>
</dbReference>
<sequence>MKTLAAPSVGLSATAAPPRAKAWPGRLAARFWAVFARLGVTARLRLVLFVLLVPPPAALLYVLESRAGADVSQAAALWLVLSLVLLKPLASMVSRWVALGEIASLNAFCAALRRGEYARRLPLPPQGDDEHELLLLKRDLNWMAHNFETREIWLQARLTETHQDKRLFEDLSRTDALTGLSNRRHFDCVLAEQTRQALACRTQLALLLIDCDAFKSINDRFGHPAGDAVLAGMGRVLRESVRDGVDRAFRLGGDEFALVLPNLDGAGALLVARRIRQRYCDENPYKTTASIGIACLDPDQDAACPEKSLLARCDAALYRVKGGGGDSEALAPAAGAAC</sequence>
<gene>
    <name evidence="5" type="ORF">GTA51_18250</name>
</gene>
<dbReference type="InterPro" id="IPR043128">
    <property type="entry name" value="Rev_trsase/Diguanyl_cyclase"/>
</dbReference>
<name>A0A7C9NLZ3_9BACT</name>
<dbReference type="GO" id="GO:1902201">
    <property type="term" value="P:negative regulation of bacterial-type flagellum-dependent cell motility"/>
    <property type="evidence" value="ECO:0007669"/>
    <property type="project" value="TreeGrafter"/>
</dbReference>
<keyword evidence="3" id="KW-0472">Membrane</keyword>
<evidence type="ECO:0000313" key="5">
    <source>
        <dbReference type="EMBL" id="MYL85056.1"/>
    </source>
</evidence>
<evidence type="ECO:0000313" key="6">
    <source>
        <dbReference type="Proteomes" id="UP000482487"/>
    </source>
</evidence>
<evidence type="ECO:0000259" key="4">
    <source>
        <dbReference type="PROSITE" id="PS50887"/>
    </source>
</evidence>
<evidence type="ECO:0000256" key="3">
    <source>
        <dbReference type="SAM" id="Phobius"/>
    </source>
</evidence>
<reference evidence="5 6" key="1">
    <citation type="submission" date="2020-01" db="EMBL/GenBank/DDBJ databases">
        <title>Genome sequence of Desulfovibrio aerotolerans DSM 16695(T).</title>
        <authorList>
            <person name="Karnachuk O."/>
            <person name="Avakyan M."/>
            <person name="Mardanov A."/>
            <person name="Kadnikov V."/>
            <person name="Ravin N."/>
        </authorList>
    </citation>
    <scope>NUCLEOTIDE SEQUENCE [LARGE SCALE GENOMIC DNA]</scope>
    <source>
        <strain evidence="5 6">DSM 16695</strain>
    </source>
</reference>
<feature type="transmembrane region" description="Helical" evidence="3">
    <location>
        <begin position="46"/>
        <end position="63"/>
    </location>
</feature>
<protein>
    <recommendedName>
        <fullName evidence="1">diguanylate cyclase</fullName>
        <ecNumber evidence="1">2.7.7.65</ecNumber>
    </recommendedName>
</protein>
<keyword evidence="3" id="KW-0812">Transmembrane</keyword>
<feature type="transmembrane region" description="Helical" evidence="3">
    <location>
        <begin position="75"/>
        <end position="98"/>
    </location>
</feature>
<evidence type="ECO:0000256" key="2">
    <source>
        <dbReference type="ARBA" id="ARBA00034247"/>
    </source>
</evidence>
<evidence type="ECO:0000256" key="1">
    <source>
        <dbReference type="ARBA" id="ARBA00012528"/>
    </source>
</evidence>
<dbReference type="SMART" id="SM00267">
    <property type="entry name" value="GGDEF"/>
    <property type="match status" value="1"/>
</dbReference>
<comment type="catalytic activity">
    <reaction evidence="2">
        <text>2 GTP = 3',3'-c-di-GMP + 2 diphosphate</text>
        <dbReference type="Rhea" id="RHEA:24898"/>
        <dbReference type="ChEBI" id="CHEBI:33019"/>
        <dbReference type="ChEBI" id="CHEBI:37565"/>
        <dbReference type="ChEBI" id="CHEBI:58805"/>
        <dbReference type="EC" id="2.7.7.65"/>
    </reaction>
</comment>
<dbReference type="InterPro" id="IPR000160">
    <property type="entry name" value="GGDEF_dom"/>
</dbReference>
<keyword evidence="3" id="KW-1133">Transmembrane helix</keyword>
<dbReference type="GO" id="GO:0052621">
    <property type="term" value="F:diguanylate cyclase activity"/>
    <property type="evidence" value="ECO:0007669"/>
    <property type="project" value="UniProtKB-EC"/>
</dbReference>
<dbReference type="AlphaFoldDB" id="A0A7C9NLZ3"/>
<dbReference type="CDD" id="cd01949">
    <property type="entry name" value="GGDEF"/>
    <property type="match status" value="1"/>
</dbReference>
<dbReference type="Proteomes" id="UP000482487">
    <property type="component" value="Unassembled WGS sequence"/>
</dbReference>
<comment type="caution">
    <text evidence="5">The sequence shown here is derived from an EMBL/GenBank/DDBJ whole genome shotgun (WGS) entry which is preliminary data.</text>
</comment>
<dbReference type="NCBIfam" id="TIGR00254">
    <property type="entry name" value="GGDEF"/>
    <property type="match status" value="1"/>
</dbReference>
<feature type="domain" description="GGDEF" evidence="4">
    <location>
        <begin position="202"/>
        <end position="333"/>
    </location>
</feature>
<dbReference type="Gene3D" id="3.30.70.270">
    <property type="match status" value="1"/>
</dbReference>